<evidence type="ECO:0000313" key="9">
    <source>
        <dbReference type="EMBL" id="PRO64722.1"/>
    </source>
</evidence>
<gene>
    <name evidence="9" type="ORF">C6I21_13530</name>
</gene>
<dbReference type="GO" id="GO:0009253">
    <property type="term" value="P:peptidoglycan catabolic process"/>
    <property type="evidence" value="ECO:0007669"/>
    <property type="project" value="InterPro"/>
</dbReference>
<dbReference type="GO" id="GO:0071555">
    <property type="term" value="P:cell wall organization"/>
    <property type="evidence" value="ECO:0007669"/>
    <property type="project" value="UniProtKB-KW"/>
</dbReference>
<evidence type="ECO:0000313" key="10">
    <source>
        <dbReference type="Proteomes" id="UP000243650"/>
    </source>
</evidence>
<dbReference type="GO" id="GO:0008745">
    <property type="term" value="F:N-acetylmuramoyl-L-alanine amidase activity"/>
    <property type="evidence" value="ECO:0007669"/>
    <property type="project" value="UniProtKB-EC"/>
</dbReference>
<accession>A0A2P6MEK5</accession>
<organism evidence="9 10">
    <name type="scientific">Alkalicoccus urumqiensis</name>
    <name type="common">Bacillus urumqiensis</name>
    <dbReference type="NCBI Taxonomy" id="1548213"/>
    <lineage>
        <taxon>Bacteria</taxon>
        <taxon>Bacillati</taxon>
        <taxon>Bacillota</taxon>
        <taxon>Bacilli</taxon>
        <taxon>Bacillales</taxon>
        <taxon>Bacillaceae</taxon>
        <taxon>Alkalicoccus</taxon>
    </lineage>
</organism>
<dbReference type="GO" id="GO:0009254">
    <property type="term" value="P:peptidoglycan turnover"/>
    <property type="evidence" value="ECO:0007669"/>
    <property type="project" value="TreeGrafter"/>
</dbReference>
<protein>
    <recommendedName>
        <fullName evidence="3">N-acetylmuramoyl-L-alanine amidase</fullName>
        <ecNumber evidence="3">3.5.1.28</ecNumber>
    </recommendedName>
    <alternativeName>
        <fullName evidence="7">Autolysin</fullName>
    </alternativeName>
    <alternativeName>
        <fullName evidence="6">Cell wall hydrolase</fullName>
    </alternativeName>
</protein>
<evidence type="ECO:0000256" key="2">
    <source>
        <dbReference type="ARBA" id="ARBA00007553"/>
    </source>
</evidence>
<dbReference type="Gene3D" id="1.10.101.10">
    <property type="entry name" value="PGBD-like superfamily/PGBD"/>
    <property type="match status" value="1"/>
</dbReference>
<comment type="catalytic activity">
    <reaction evidence="1">
        <text>Hydrolyzes the link between N-acetylmuramoyl residues and L-amino acid residues in certain cell-wall glycopeptides.</text>
        <dbReference type="EC" id="3.5.1.28"/>
    </reaction>
</comment>
<dbReference type="SUPFAM" id="SSF55846">
    <property type="entry name" value="N-acetylmuramoyl-L-alanine amidase-like"/>
    <property type="match status" value="1"/>
</dbReference>
<keyword evidence="5" id="KW-0961">Cell wall biogenesis/degradation</keyword>
<dbReference type="InterPro" id="IPR002477">
    <property type="entry name" value="Peptidoglycan-bd-like"/>
</dbReference>
<sequence length="214" mass="23550">MIMRIVNISASLARHAEKTYKKGGKPNRITIHHSAVNSGNARAYARYHVGKGWPGIGYHFVITPDGTIQQCWDVSTITFHTGGANRGNIGICLDGNAAFTSEQHAAWKNLCRVLCMRYHIPENNVRGHREWPGQRTGCPGFTPSFKLMLRNGDRGEEVTLLQRSLIQSGTALSVFGADGVFGKETERAVKQFQRTTGLQVDGLCGPRTLAALWS</sequence>
<comment type="similarity">
    <text evidence="2">Belongs to the N-acetylmuramoyl-L-alanine amidase 2 family.</text>
</comment>
<evidence type="ECO:0000256" key="1">
    <source>
        <dbReference type="ARBA" id="ARBA00001561"/>
    </source>
</evidence>
<dbReference type="OrthoDB" id="9812621at2"/>
<dbReference type="Pfam" id="PF01510">
    <property type="entry name" value="Amidase_2"/>
    <property type="match status" value="1"/>
</dbReference>
<dbReference type="EMBL" id="PVNS01000013">
    <property type="protein sequence ID" value="PRO64722.1"/>
    <property type="molecule type" value="Genomic_DNA"/>
</dbReference>
<dbReference type="PANTHER" id="PTHR30417">
    <property type="entry name" value="N-ACETYLMURAMOYL-L-ALANINE AMIDASE AMID"/>
    <property type="match status" value="1"/>
</dbReference>
<dbReference type="InterPro" id="IPR036365">
    <property type="entry name" value="PGBD-like_sf"/>
</dbReference>
<dbReference type="Proteomes" id="UP000243650">
    <property type="component" value="Unassembled WGS sequence"/>
</dbReference>
<evidence type="ECO:0000256" key="4">
    <source>
        <dbReference type="ARBA" id="ARBA00022801"/>
    </source>
</evidence>
<dbReference type="SMART" id="SM00644">
    <property type="entry name" value="Ami_2"/>
    <property type="match status" value="1"/>
</dbReference>
<evidence type="ECO:0000259" key="8">
    <source>
        <dbReference type="SMART" id="SM00644"/>
    </source>
</evidence>
<evidence type="ECO:0000256" key="3">
    <source>
        <dbReference type="ARBA" id="ARBA00011901"/>
    </source>
</evidence>
<dbReference type="SUPFAM" id="SSF47090">
    <property type="entry name" value="PGBD-like"/>
    <property type="match status" value="1"/>
</dbReference>
<dbReference type="Pfam" id="PF01471">
    <property type="entry name" value="PG_binding_1"/>
    <property type="match status" value="1"/>
</dbReference>
<dbReference type="CDD" id="cd06583">
    <property type="entry name" value="PGRP"/>
    <property type="match status" value="1"/>
</dbReference>
<keyword evidence="10" id="KW-1185">Reference proteome</keyword>
<feature type="domain" description="N-acetylmuramoyl-L-alanine amidase" evidence="8">
    <location>
        <begin position="14"/>
        <end position="140"/>
    </location>
</feature>
<reference evidence="9 10" key="1">
    <citation type="submission" date="2018-03" db="EMBL/GenBank/DDBJ databases">
        <title>Bacillus urumqiensis sp. nov., a moderately haloalkaliphilic bacterium isolated from a salt lake.</title>
        <authorList>
            <person name="Zhao B."/>
            <person name="Liao Z."/>
        </authorList>
    </citation>
    <scope>NUCLEOTIDE SEQUENCE [LARGE SCALE GENOMIC DNA]</scope>
    <source>
        <strain evidence="9 10">BZ-SZ-XJ18</strain>
    </source>
</reference>
<comment type="caution">
    <text evidence="9">The sequence shown here is derived from an EMBL/GenBank/DDBJ whole genome shotgun (WGS) entry which is preliminary data.</text>
</comment>
<dbReference type="PANTHER" id="PTHR30417:SF1">
    <property type="entry name" value="N-ACETYLMURAMOYL-L-ALANINE AMIDASE AMID"/>
    <property type="match status" value="1"/>
</dbReference>
<dbReference type="InterPro" id="IPR036505">
    <property type="entry name" value="Amidase/PGRP_sf"/>
</dbReference>
<dbReference type="EC" id="3.5.1.28" evidence="3"/>
<proteinExistence type="inferred from homology"/>
<dbReference type="InterPro" id="IPR002502">
    <property type="entry name" value="Amidase_domain"/>
</dbReference>
<evidence type="ECO:0000256" key="6">
    <source>
        <dbReference type="ARBA" id="ARBA00030881"/>
    </source>
</evidence>
<dbReference type="InterPro" id="IPR036366">
    <property type="entry name" value="PGBDSf"/>
</dbReference>
<name>A0A2P6MEK5_ALKUR</name>
<evidence type="ECO:0000256" key="5">
    <source>
        <dbReference type="ARBA" id="ARBA00023316"/>
    </source>
</evidence>
<dbReference type="InterPro" id="IPR051206">
    <property type="entry name" value="NAMLAA_amidase_2"/>
</dbReference>
<keyword evidence="4" id="KW-0378">Hydrolase</keyword>
<dbReference type="Gene3D" id="3.40.80.10">
    <property type="entry name" value="Peptidoglycan recognition protein-like"/>
    <property type="match status" value="1"/>
</dbReference>
<dbReference type="AlphaFoldDB" id="A0A2P6MEK5"/>
<evidence type="ECO:0000256" key="7">
    <source>
        <dbReference type="ARBA" id="ARBA00032390"/>
    </source>
</evidence>